<proteinExistence type="inferred from homology"/>
<dbReference type="Gene3D" id="3.40.190.10">
    <property type="entry name" value="Periplasmic binding protein-like II"/>
    <property type="match status" value="1"/>
</dbReference>
<dbReference type="Gene3D" id="3.10.105.10">
    <property type="entry name" value="Dipeptide-binding Protein, Domain 3"/>
    <property type="match status" value="1"/>
</dbReference>
<reference evidence="6" key="1">
    <citation type="submission" date="2021-01" db="EMBL/GenBank/DDBJ databases">
        <title>KCTC 19127 draft genome.</title>
        <authorList>
            <person name="An D."/>
        </authorList>
    </citation>
    <scope>NUCLEOTIDE SEQUENCE</scope>
    <source>
        <strain evidence="6">KCTC 19127</strain>
    </source>
</reference>
<dbReference type="GO" id="GO:0043190">
    <property type="term" value="C:ATP-binding cassette (ABC) transporter complex"/>
    <property type="evidence" value="ECO:0007669"/>
    <property type="project" value="InterPro"/>
</dbReference>
<dbReference type="PIRSF" id="PIRSF002741">
    <property type="entry name" value="MppA"/>
    <property type="match status" value="1"/>
</dbReference>
<gene>
    <name evidence="6" type="ORF">JL107_17015</name>
</gene>
<comment type="similarity">
    <text evidence="1">Belongs to the bacterial solute-binding protein 5 family.</text>
</comment>
<dbReference type="PROSITE" id="PS51257">
    <property type="entry name" value="PROKAR_LIPOPROTEIN"/>
    <property type="match status" value="1"/>
</dbReference>
<dbReference type="RefSeq" id="WP_205258273.1">
    <property type="nucleotide sequence ID" value="NZ_BAAAPV010000002.1"/>
</dbReference>
<evidence type="ECO:0000313" key="7">
    <source>
        <dbReference type="Proteomes" id="UP000663801"/>
    </source>
</evidence>
<evidence type="ECO:0000313" key="6">
    <source>
        <dbReference type="EMBL" id="MBM9478151.1"/>
    </source>
</evidence>
<organism evidence="6 7">
    <name type="scientific">Nakamurella flavida</name>
    <dbReference type="NCBI Taxonomy" id="363630"/>
    <lineage>
        <taxon>Bacteria</taxon>
        <taxon>Bacillati</taxon>
        <taxon>Actinomycetota</taxon>
        <taxon>Actinomycetes</taxon>
        <taxon>Nakamurellales</taxon>
        <taxon>Nakamurellaceae</taxon>
        <taxon>Nakamurella</taxon>
    </lineage>
</organism>
<dbReference type="InterPro" id="IPR039424">
    <property type="entry name" value="SBP_5"/>
</dbReference>
<dbReference type="Pfam" id="PF00496">
    <property type="entry name" value="SBP_bac_5"/>
    <property type="match status" value="1"/>
</dbReference>
<evidence type="ECO:0000256" key="2">
    <source>
        <dbReference type="ARBA" id="ARBA00022448"/>
    </source>
</evidence>
<accession>A0A938YP63</accession>
<dbReference type="PANTHER" id="PTHR30290:SF9">
    <property type="entry name" value="OLIGOPEPTIDE-BINDING PROTEIN APPA"/>
    <property type="match status" value="1"/>
</dbReference>
<dbReference type="EMBL" id="JAERWL010000015">
    <property type="protein sequence ID" value="MBM9478151.1"/>
    <property type="molecule type" value="Genomic_DNA"/>
</dbReference>
<keyword evidence="7" id="KW-1185">Reference proteome</keyword>
<dbReference type="GO" id="GO:1904680">
    <property type="term" value="F:peptide transmembrane transporter activity"/>
    <property type="evidence" value="ECO:0007669"/>
    <property type="project" value="TreeGrafter"/>
</dbReference>
<evidence type="ECO:0000259" key="5">
    <source>
        <dbReference type="Pfam" id="PF00496"/>
    </source>
</evidence>
<evidence type="ECO:0000256" key="1">
    <source>
        <dbReference type="ARBA" id="ARBA00005695"/>
    </source>
</evidence>
<protein>
    <recommendedName>
        <fullName evidence="5">Solute-binding protein family 5 domain-containing protein</fullName>
    </recommendedName>
</protein>
<dbReference type="GO" id="GO:0015833">
    <property type="term" value="P:peptide transport"/>
    <property type="evidence" value="ECO:0007669"/>
    <property type="project" value="TreeGrafter"/>
</dbReference>
<feature type="chain" id="PRO_5039389252" description="Solute-binding protein family 5 domain-containing protein" evidence="4">
    <location>
        <begin position="23"/>
        <end position="522"/>
    </location>
</feature>
<feature type="domain" description="Solute-binding protein family 5" evidence="5">
    <location>
        <begin position="91"/>
        <end position="406"/>
    </location>
</feature>
<dbReference type="InterPro" id="IPR030678">
    <property type="entry name" value="Peptide/Ni-bd"/>
</dbReference>
<evidence type="ECO:0000256" key="4">
    <source>
        <dbReference type="SAM" id="SignalP"/>
    </source>
</evidence>
<dbReference type="SUPFAM" id="SSF53850">
    <property type="entry name" value="Periplasmic binding protein-like II"/>
    <property type="match status" value="1"/>
</dbReference>
<feature type="signal peptide" evidence="4">
    <location>
        <begin position="1"/>
        <end position="22"/>
    </location>
</feature>
<keyword evidence="2" id="KW-0813">Transport</keyword>
<dbReference type="GO" id="GO:0042597">
    <property type="term" value="C:periplasmic space"/>
    <property type="evidence" value="ECO:0007669"/>
    <property type="project" value="UniProtKB-ARBA"/>
</dbReference>
<sequence length="522" mass="55109">MRQRLRLAAVVVAGALALSSCAGSQGGTAASSAPAAGSDAASGSAVGSQTLVLGNAGDIPTWDPGEMKEGMVIHYAEAVYDPLLRKTADSEIEGNLATEFTYNDDLTELDLTLQEGITFTDGQPFDADAVKANLEARKAGAGSASETAKSISSVEAVDATHVKITLSEPNPGLLAGLATYTGFMVSPASITAGTAGTAPVGTGPYTLDAAATQQGTSYQFAARADYWNRDAFPFGTIVIKVIEDFTAMFNALSTGQVQFMYATADLVDQAKSAGLTVDTVPGEWQGIILQDRAGTVAPALGEVKVRQAINYALDREAILKTFYAGLGQVSTQTFNPSSDAWVDSLNQEYPYDPAKAKALLAEAGYPDGFTLPLSYSEGFQTPLIPILAQYLSEVGITLEPISVASFSNGGLDTLVGAPSFVLSFSTNIPPWTDVLNKLTPTSLWNHFGYTDDTVAKFIADIPKASGDEQKKLYQDFNTYIVEQAWFAPIATLENIYLSDPAIKVTMQQAQLVPSLRFFAPAA</sequence>
<name>A0A938YP63_9ACTN</name>
<keyword evidence="3 4" id="KW-0732">Signal</keyword>
<dbReference type="Proteomes" id="UP000663801">
    <property type="component" value="Unassembled WGS sequence"/>
</dbReference>
<evidence type="ECO:0000256" key="3">
    <source>
        <dbReference type="ARBA" id="ARBA00022729"/>
    </source>
</evidence>
<dbReference type="AlphaFoldDB" id="A0A938YP63"/>
<comment type="caution">
    <text evidence="6">The sequence shown here is derived from an EMBL/GenBank/DDBJ whole genome shotgun (WGS) entry which is preliminary data.</text>
</comment>
<dbReference type="InterPro" id="IPR000914">
    <property type="entry name" value="SBP_5_dom"/>
</dbReference>
<dbReference type="PANTHER" id="PTHR30290">
    <property type="entry name" value="PERIPLASMIC BINDING COMPONENT OF ABC TRANSPORTER"/>
    <property type="match status" value="1"/>
</dbReference>